<dbReference type="Pfam" id="PF00314">
    <property type="entry name" value="Thaumatin"/>
    <property type="match status" value="1"/>
</dbReference>
<dbReference type="PANTHER" id="PTHR31048">
    <property type="entry name" value="OS03G0233200 PROTEIN"/>
    <property type="match status" value="1"/>
</dbReference>
<keyword evidence="2" id="KW-0732">Signal</keyword>
<dbReference type="SMART" id="SM00205">
    <property type="entry name" value="THN"/>
    <property type="match status" value="1"/>
</dbReference>
<dbReference type="SUPFAM" id="SSF49870">
    <property type="entry name" value="Osmotin, thaumatin-like protein"/>
    <property type="match status" value="1"/>
</dbReference>
<keyword evidence="4" id="KW-1185">Reference proteome</keyword>
<sequence length="393" mass="41878">MRNIHLVWLTAIWLPSTFGIHHMKKAPLHWVNKRASDVSLVVTNYCAEDIYPGIQTQAGTAPDSQGFLLEAGGSTRKQTVSADWQGRIWGRTNCSFNDDGTTPANGIAGKACTTGDCGGTVVCQGTGEVPATLAEFTLESGSGQTYYDISLVDGYNIPLGIISLLGTSGNSTLTDIPPNLTNPMCVGTASQLSAQGNDSATEFGTNSTYPIPLAQGITFDEVQEWCPWPLQQDPPSKPGDGVYPYPDDNIKRPFFDPCLSACAKWGKAEYCCTGSHDSPSKCQPSEYSTQAKKVCPDAYSYAYDDQTSTFIIPSGGGFEVVFCPSGSSSTILTTFSSQLSELASTGEVTTQMLADTQNLTLIRSDANTQTGEPNKSLLAAVVILAFAIGMSNW</sequence>
<feature type="disulfide bond" evidence="1">
    <location>
        <begin position="262"/>
        <end position="271"/>
    </location>
</feature>
<feature type="disulfide bond" evidence="1">
    <location>
        <begin position="94"/>
        <end position="112"/>
    </location>
</feature>
<dbReference type="PIRSF" id="PIRSF002703">
    <property type="entry name" value="Thaumatin"/>
    <property type="match status" value="1"/>
</dbReference>
<feature type="disulfide bond" evidence="1">
    <location>
        <begin position="226"/>
        <end position="258"/>
    </location>
</feature>
<feature type="disulfide bond" evidence="1">
    <location>
        <begin position="117"/>
        <end position="123"/>
    </location>
</feature>
<feature type="disulfide bond" evidence="1">
    <location>
        <begin position="46"/>
        <end position="323"/>
    </location>
</feature>
<reference evidence="3 4" key="1">
    <citation type="submission" date="2015-05" db="EMBL/GenBank/DDBJ databases">
        <title>Distinctive expansion of gene families associated with plant cell wall degradation and secondary metabolism in the genomes of grapevine trunk pathogens.</title>
        <authorList>
            <person name="Lawrence D.P."/>
            <person name="Travadon R."/>
            <person name="Rolshausen P.E."/>
            <person name="Baumgartner K."/>
        </authorList>
    </citation>
    <scope>NUCLEOTIDE SEQUENCE [LARGE SCALE GENOMIC DNA]</scope>
    <source>
        <strain evidence="3">UCRPC4</strain>
    </source>
</reference>
<gene>
    <name evidence="3" type="ORF">UCRPC4_g03990</name>
</gene>
<evidence type="ECO:0000256" key="2">
    <source>
        <dbReference type="SAM" id="SignalP"/>
    </source>
</evidence>
<dbReference type="Gene3D" id="2.60.110.10">
    <property type="entry name" value="Thaumatin"/>
    <property type="match status" value="1"/>
</dbReference>
<reference evidence="3 4" key="2">
    <citation type="submission" date="2015-05" db="EMBL/GenBank/DDBJ databases">
        <authorList>
            <person name="Morales-Cruz A."/>
            <person name="Amrine K.C."/>
            <person name="Cantu D."/>
        </authorList>
    </citation>
    <scope>NUCLEOTIDE SEQUENCE [LARGE SCALE GENOMIC DNA]</scope>
    <source>
        <strain evidence="3">UCRPC4</strain>
    </source>
</reference>
<name>A0A0G2GB86_PHACM</name>
<proteinExistence type="predicted"/>
<feature type="signal peptide" evidence="2">
    <location>
        <begin position="1"/>
        <end position="19"/>
    </location>
</feature>
<feature type="disulfide bond" evidence="1">
    <location>
        <begin position="272"/>
        <end position="282"/>
    </location>
</feature>
<accession>A0A0G2GB86</accession>
<feature type="disulfide bond" evidence="1">
    <location>
        <begin position="185"/>
        <end position="295"/>
    </location>
</feature>
<evidence type="ECO:0000313" key="3">
    <source>
        <dbReference type="EMBL" id="KKY20913.1"/>
    </source>
</evidence>
<dbReference type="Proteomes" id="UP000053317">
    <property type="component" value="Unassembled WGS sequence"/>
</dbReference>
<evidence type="ECO:0000256" key="1">
    <source>
        <dbReference type="PIRSR" id="PIRSR002703-1"/>
    </source>
</evidence>
<dbReference type="InterPro" id="IPR001938">
    <property type="entry name" value="Thaumatin"/>
</dbReference>
<feature type="chain" id="PRO_5002544575" evidence="2">
    <location>
        <begin position="20"/>
        <end position="393"/>
    </location>
</feature>
<protein>
    <submittedName>
        <fullName evidence="3">Putative thaumatin family protein</fullName>
    </submittedName>
</protein>
<keyword evidence="1" id="KW-1015">Disulfide bond</keyword>
<dbReference type="AlphaFoldDB" id="A0A0G2GB86"/>
<dbReference type="OrthoDB" id="202203at2759"/>
<comment type="caution">
    <text evidence="3">The sequence shown here is derived from an EMBL/GenBank/DDBJ whole genome shotgun (WGS) entry which is preliminary data.</text>
</comment>
<dbReference type="PROSITE" id="PS51367">
    <property type="entry name" value="THAUMATIN_2"/>
    <property type="match status" value="1"/>
</dbReference>
<evidence type="ECO:0000313" key="4">
    <source>
        <dbReference type="Proteomes" id="UP000053317"/>
    </source>
</evidence>
<dbReference type="InterPro" id="IPR037176">
    <property type="entry name" value="Osmotin/thaumatin-like_sf"/>
</dbReference>
<organism evidence="3 4">
    <name type="scientific">Phaeomoniella chlamydospora</name>
    <name type="common">Phaeoacremonium chlamydosporum</name>
    <dbReference type="NCBI Taxonomy" id="158046"/>
    <lineage>
        <taxon>Eukaryota</taxon>
        <taxon>Fungi</taxon>
        <taxon>Dikarya</taxon>
        <taxon>Ascomycota</taxon>
        <taxon>Pezizomycotina</taxon>
        <taxon>Eurotiomycetes</taxon>
        <taxon>Chaetothyriomycetidae</taxon>
        <taxon>Phaeomoniellales</taxon>
        <taxon>Phaeomoniellaceae</taxon>
        <taxon>Phaeomoniella</taxon>
    </lineage>
</organism>
<dbReference type="EMBL" id="LCWF01000091">
    <property type="protein sequence ID" value="KKY20913.1"/>
    <property type="molecule type" value="Genomic_DNA"/>
</dbReference>